<gene>
    <name evidence="2" type="ORF">SGFS_061050</name>
</gene>
<evidence type="ECO:0000313" key="3">
    <source>
        <dbReference type="Proteomes" id="UP001321542"/>
    </source>
</evidence>
<reference evidence="2 3" key="1">
    <citation type="journal article" date="2010" name="ChemBioChem">
        <title>Cloning and characterization of the biosynthetic gene cluster of 16-membered macrolide antibiotic FD-891: involvement of a dual functional cytochrome P450 monooxygenase catalyzing epoxidation and hydroxylation.</title>
        <authorList>
            <person name="Kudo F."/>
            <person name="Motegi A."/>
            <person name="Mizoue K."/>
            <person name="Eguchi T."/>
        </authorList>
    </citation>
    <scope>NUCLEOTIDE SEQUENCE [LARGE SCALE GENOMIC DNA]</scope>
    <source>
        <strain evidence="2 3">A-8890</strain>
    </source>
</reference>
<sequence length="57" mass="5889">MPLLAGVLTLTAVIAPALAAATNSTDGKASYGRYTYVVELADPPGDYDVYTVLTVTP</sequence>
<proteinExistence type="predicted"/>
<evidence type="ECO:0000256" key="1">
    <source>
        <dbReference type="SAM" id="SignalP"/>
    </source>
</evidence>
<protein>
    <submittedName>
        <fullName evidence="2">Uncharacterized protein</fullName>
    </submittedName>
</protein>
<feature type="chain" id="PRO_5046964750" evidence="1">
    <location>
        <begin position="20"/>
        <end position="57"/>
    </location>
</feature>
<keyword evidence="3" id="KW-1185">Reference proteome</keyword>
<reference evidence="2 3" key="2">
    <citation type="journal article" date="2023" name="ChemBioChem">
        <title>Acyltransferase Domain Exchange between Two Independent Type I Polyketide Synthases in the Same Producer Strain of Macrolide Antibiotics.</title>
        <authorList>
            <person name="Kudo F."/>
            <person name="Kishikawa K."/>
            <person name="Tsuboi K."/>
            <person name="Kido T."/>
            <person name="Usui T."/>
            <person name="Hashimoto J."/>
            <person name="Shin-Ya K."/>
            <person name="Miyanaga A."/>
            <person name="Eguchi T."/>
        </authorList>
    </citation>
    <scope>NUCLEOTIDE SEQUENCE [LARGE SCALE GENOMIC DNA]</scope>
    <source>
        <strain evidence="2 3">A-8890</strain>
    </source>
</reference>
<organism evidence="2 3">
    <name type="scientific">Streptomyces graminofaciens</name>
    <dbReference type="NCBI Taxonomy" id="68212"/>
    <lineage>
        <taxon>Bacteria</taxon>
        <taxon>Bacillati</taxon>
        <taxon>Actinomycetota</taxon>
        <taxon>Actinomycetes</taxon>
        <taxon>Kitasatosporales</taxon>
        <taxon>Streptomycetaceae</taxon>
        <taxon>Streptomyces</taxon>
    </lineage>
</organism>
<name>A0ABN5VN16_9ACTN</name>
<keyword evidence="1" id="KW-0732">Signal</keyword>
<dbReference type="Proteomes" id="UP001321542">
    <property type="component" value="Chromosome"/>
</dbReference>
<dbReference type="EMBL" id="AP018448">
    <property type="protein sequence ID" value="BBC34811.1"/>
    <property type="molecule type" value="Genomic_DNA"/>
</dbReference>
<accession>A0ABN5VN16</accession>
<feature type="signal peptide" evidence="1">
    <location>
        <begin position="1"/>
        <end position="19"/>
    </location>
</feature>
<evidence type="ECO:0000313" key="2">
    <source>
        <dbReference type="EMBL" id="BBC34811.1"/>
    </source>
</evidence>